<dbReference type="PANTHER" id="PTHR42923:SF47">
    <property type="entry name" value="BLR3003 PROTEIN"/>
    <property type="match status" value="1"/>
</dbReference>
<dbReference type="Gene3D" id="3.50.50.60">
    <property type="entry name" value="FAD/NAD(P)-binding domain"/>
    <property type="match status" value="1"/>
</dbReference>
<name>A0ABP9M321_9BURK</name>
<evidence type="ECO:0000313" key="3">
    <source>
        <dbReference type="Proteomes" id="UP001500227"/>
    </source>
</evidence>
<dbReference type="SUPFAM" id="SSF51905">
    <property type="entry name" value="FAD/NAD(P)-binding domain"/>
    <property type="match status" value="1"/>
</dbReference>
<comment type="caution">
    <text evidence="2">The sequence shown here is derived from an EMBL/GenBank/DDBJ whole genome shotgun (WGS) entry which is preliminary data.</text>
</comment>
<dbReference type="EMBL" id="BAABKD010000008">
    <property type="protein sequence ID" value="GAA5087951.1"/>
    <property type="molecule type" value="Genomic_DNA"/>
</dbReference>
<dbReference type="PANTHER" id="PTHR42923">
    <property type="entry name" value="PROTOPORPHYRINOGEN OXIDASE"/>
    <property type="match status" value="1"/>
</dbReference>
<accession>A0ABP9M321</accession>
<sequence length="432" mass="48456">MNIAIIGAGWAGCAAAWQAHKLGYRATVFEAAPIIGGRARKHSSQALGQIADNGQHILLGAYQSTLALMRELDLEPKQHFHRFDLDISSMKADFCFRTAALPAPWHLLGAPFRSRGVKFSEFLQLQQLQRYLKKQRWQVQPGTTVAELLQQTGQSTRLTQKLWHPLCVAALNTPIEQACAQLFAHVLRDSLGADRSATQMLIPLRNMSDLWPQRALQHARIHTRHPIRAVQRQGQQYLLDGQPFDGVIIATNAPSAYRLLQSLDTEKQKLDFANQITSLDYNPIATLYLKPEKPWENPHVMRMLDEDLHGLAAGQWVFNHGALNNSELYPLIAVTISYANRLQGHDKTEIARAIIAQINHQSPWPLPTITAFELITEKRATFIAKPHLSRPHPQTPWPNVLLAGDWVHNDYPAVLEGAVRSGIMAAKALQPH</sequence>
<dbReference type="InterPro" id="IPR017830">
    <property type="entry name" value="SQase_HpnE"/>
</dbReference>
<dbReference type="NCBIfam" id="TIGR03467">
    <property type="entry name" value="HpnE"/>
    <property type="match status" value="1"/>
</dbReference>
<proteinExistence type="predicted"/>
<feature type="domain" description="Amine oxidase" evidence="1">
    <location>
        <begin position="11"/>
        <end position="429"/>
    </location>
</feature>
<evidence type="ECO:0000259" key="1">
    <source>
        <dbReference type="Pfam" id="PF01593"/>
    </source>
</evidence>
<reference evidence="3" key="1">
    <citation type="journal article" date="2019" name="Int. J. Syst. Evol. Microbiol.">
        <title>The Global Catalogue of Microorganisms (GCM) 10K type strain sequencing project: providing services to taxonomists for standard genome sequencing and annotation.</title>
        <authorList>
            <consortium name="The Broad Institute Genomics Platform"/>
            <consortium name="The Broad Institute Genome Sequencing Center for Infectious Disease"/>
            <person name="Wu L."/>
            <person name="Ma J."/>
        </authorList>
    </citation>
    <scope>NUCLEOTIDE SEQUENCE [LARGE SCALE GENOMIC DNA]</scope>
    <source>
        <strain evidence="3">JCM 18423</strain>
    </source>
</reference>
<protein>
    <submittedName>
        <fullName evidence="2">Hydroxysqualene dehydroxylase HpnE</fullName>
    </submittedName>
</protein>
<keyword evidence="3" id="KW-1185">Reference proteome</keyword>
<dbReference type="Proteomes" id="UP001500227">
    <property type="component" value="Unassembled WGS sequence"/>
</dbReference>
<gene>
    <name evidence="2" type="primary">hpnE</name>
    <name evidence="2" type="ORF">GCM10023337_08970</name>
</gene>
<dbReference type="InterPro" id="IPR036188">
    <property type="entry name" value="FAD/NAD-bd_sf"/>
</dbReference>
<dbReference type="Pfam" id="PF01593">
    <property type="entry name" value="Amino_oxidase"/>
    <property type="match status" value="1"/>
</dbReference>
<organism evidence="2 3">
    <name type="scientific">Paenalcaligenes hermetiae</name>
    <dbReference type="NCBI Taxonomy" id="1157987"/>
    <lineage>
        <taxon>Bacteria</taxon>
        <taxon>Pseudomonadati</taxon>
        <taxon>Pseudomonadota</taxon>
        <taxon>Betaproteobacteria</taxon>
        <taxon>Burkholderiales</taxon>
        <taxon>Alcaligenaceae</taxon>
        <taxon>Paenalcaligenes</taxon>
    </lineage>
</organism>
<dbReference type="RefSeq" id="WP_345369947.1">
    <property type="nucleotide sequence ID" value="NZ_BAABKD010000008.1"/>
</dbReference>
<evidence type="ECO:0000313" key="2">
    <source>
        <dbReference type="EMBL" id="GAA5087951.1"/>
    </source>
</evidence>
<dbReference type="InterPro" id="IPR002937">
    <property type="entry name" value="Amino_oxidase"/>
</dbReference>
<dbReference type="InterPro" id="IPR050464">
    <property type="entry name" value="Zeta_carotene_desat/Oxidored"/>
</dbReference>